<dbReference type="STRING" id="9785.ENSLAFP00000012361"/>
<feature type="compositionally biased region" description="Polar residues" evidence="8">
    <location>
        <begin position="447"/>
        <end position="459"/>
    </location>
</feature>
<dbReference type="Proteomes" id="UP000007646">
    <property type="component" value="Unassembled WGS sequence"/>
</dbReference>
<dbReference type="Ensembl" id="ENSLAFT00000014762.3">
    <property type="protein sequence ID" value="ENSLAFP00000012361.3"/>
    <property type="gene ID" value="ENSLAFG00000014763.3"/>
</dbReference>
<evidence type="ECO:0000259" key="9">
    <source>
        <dbReference type="PROSITE" id="PS50853"/>
    </source>
</evidence>
<dbReference type="InParanoid" id="G3TDT3"/>
<keyword evidence="11" id="KW-1185">Reference proteome</keyword>
<dbReference type="AlphaFoldDB" id="G3TDT3"/>
<feature type="region of interest" description="Disordered" evidence="8">
    <location>
        <begin position="432"/>
        <end position="459"/>
    </location>
</feature>
<dbReference type="PANTHER" id="PTHR23210">
    <property type="entry name" value="ACTIVATING TRANSCRIPTION FACTOR 7 INTERACTING PROTEIN"/>
    <property type="match status" value="1"/>
</dbReference>
<dbReference type="HOGENOM" id="CLU_025197_1_0_1"/>
<comment type="similarity">
    <text evidence="2">Belongs to the MCAF family.</text>
</comment>
<dbReference type="Pfam" id="PF16794">
    <property type="entry name" value="fn3_4"/>
    <property type="match status" value="1"/>
</dbReference>
<dbReference type="InterPro" id="IPR031870">
    <property type="entry name" value="ATF7IP_BD"/>
</dbReference>
<dbReference type="GO" id="GO:0006355">
    <property type="term" value="P:regulation of DNA-templated transcription"/>
    <property type="evidence" value="ECO:0007669"/>
    <property type="project" value="TreeGrafter"/>
</dbReference>
<dbReference type="InterPro" id="IPR003961">
    <property type="entry name" value="FN3_dom"/>
</dbReference>
<dbReference type="Pfam" id="PF16788">
    <property type="entry name" value="ATF7IP_BD"/>
    <property type="match status" value="1"/>
</dbReference>
<dbReference type="GeneTree" id="ENSGT00530000063707"/>
<keyword evidence="4" id="KW-0805">Transcription regulation</keyword>
<dbReference type="GO" id="GO:0005667">
    <property type="term" value="C:transcription regulator complex"/>
    <property type="evidence" value="ECO:0007669"/>
    <property type="project" value="TreeGrafter"/>
</dbReference>
<gene>
    <name evidence="10" type="primary">ATF7IP2</name>
</gene>
<evidence type="ECO:0000256" key="8">
    <source>
        <dbReference type="SAM" id="MobiDB-lite"/>
    </source>
</evidence>
<dbReference type="GO" id="GO:0003712">
    <property type="term" value="F:transcription coregulator activity"/>
    <property type="evidence" value="ECO:0007669"/>
    <property type="project" value="TreeGrafter"/>
</dbReference>
<feature type="region of interest" description="Disordered" evidence="8">
    <location>
        <begin position="473"/>
        <end position="497"/>
    </location>
</feature>
<dbReference type="InterPro" id="IPR026085">
    <property type="entry name" value="ATF7-int"/>
</dbReference>
<feature type="compositionally biased region" description="Polar residues" evidence="8">
    <location>
        <begin position="473"/>
        <end position="495"/>
    </location>
</feature>
<evidence type="ECO:0000256" key="4">
    <source>
        <dbReference type="ARBA" id="ARBA00023015"/>
    </source>
</evidence>
<dbReference type="PANTHER" id="PTHR23210:SF23">
    <property type="entry name" value="ACTIVATING TRANSCRIPTION FACTOR 7-INTERACTING PROTEIN 2"/>
    <property type="match status" value="1"/>
</dbReference>
<dbReference type="PROSITE" id="PS50853">
    <property type="entry name" value="FN3"/>
    <property type="match status" value="1"/>
</dbReference>
<keyword evidence="7" id="KW-0539">Nucleus</keyword>
<evidence type="ECO:0000313" key="11">
    <source>
        <dbReference type="Proteomes" id="UP000007646"/>
    </source>
</evidence>
<reference evidence="10" key="2">
    <citation type="submission" date="2025-08" db="UniProtKB">
        <authorList>
            <consortium name="Ensembl"/>
        </authorList>
    </citation>
    <scope>IDENTIFICATION</scope>
    <source>
        <strain evidence="10">Isolate ISIS603380</strain>
    </source>
</reference>
<name>G3TDT3_LOXAF</name>
<evidence type="ECO:0000256" key="2">
    <source>
        <dbReference type="ARBA" id="ARBA00010344"/>
    </source>
</evidence>
<dbReference type="FunCoup" id="G3TDT3">
    <property type="interactions" value="94"/>
</dbReference>
<evidence type="ECO:0000256" key="5">
    <source>
        <dbReference type="ARBA" id="ARBA00023159"/>
    </source>
</evidence>
<organism evidence="10 11">
    <name type="scientific">Loxodonta africana</name>
    <name type="common">African elephant</name>
    <dbReference type="NCBI Taxonomy" id="9785"/>
    <lineage>
        <taxon>Eukaryota</taxon>
        <taxon>Metazoa</taxon>
        <taxon>Chordata</taxon>
        <taxon>Craniata</taxon>
        <taxon>Vertebrata</taxon>
        <taxon>Euteleostomi</taxon>
        <taxon>Mammalia</taxon>
        <taxon>Eutheria</taxon>
        <taxon>Afrotheria</taxon>
        <taxon>Proboscidea</taxon>
        <taxon>Elephantidae</taxon>
        <taxon>Loxodonta</taxon>
    </lineage>
</organism>
<keyword evidence="3" id="KW-0678">Repressor</keyword>
<dbReference type="eggNOG" id="ENOG502S2DM">
    <property type="taxonomic scope" value="Eukaryota"/>
</dbReference>
<evidence type="ECO:0000256" key="7">
    <source>
        <dbReference type="ARBA" id="ARBA00023242"/>
    </source>
</evidence>
<sequence>MASPDRSNRKILKAKKTMPPSCRKQVELLNKSKSLEALKTATVGNNVPNGNQNLSTGVIQSKCTHSENDATALDSSKNSVWSQKIKVAPQNLIEPVENIVNSETKLEYIDEEVVGPYKKPGKTIYSLKKLFIEEAKDSQNTSENYFESQANITRSIFELHIGDCDLKSIYCSPNVLSGIVQIPKYTITSTLDDKGSENMVSYLETNSKSESHDKKQNNNSLNSDSCFVPIEKTPNLVNSLSSSKYAADVLKTEESSRTCHSSISDCGSTDSTWHSSLDIASNNSHNQKKRMFSENKENVKRMKISEQNNENISVALEKPRTLLEQVRHLIRQEIRSINYRVFDRSTYEHVQRVSSTNCLYHSGNGHSLVFKILDATHQTKRILVYYLVCLAPKGLSSHTNMSNLAVAMSVICDRNSQMEQIILRFEKNEVTHESHQSHAGSKVVNKGFNQNEPVQSPNNDDVMLISVESPNLTTSIASNPTDTRKITSGNSNNSPDAEVDVMGIEKKKLDSVIDLTKEGLPNCNTENPVSSVESPSKAVLNSKETTPVAQIAAQVPESFEHLPPLPESPPLLPELVDKIRDTLPPQKPELKVKRVLKPKGIALTWNITKINPKCAPVESYHLFLCHESPNNKLIWKKIGEIKALPLPMACTLSQFLSSNKYYFTVQSKDIFGRYGPFCDIKSIPGFSENLT</sequence>
<reference evidence="10 11" key="1">
    <citation type="submission" date="2009-06" db="EMBL/GenBank/DDBJ databases">
        <title>The Genome Sequence of Loxodonta africana (African elephant).</title>
        <authorList>
            <person name="Di Palma F."/>
            <person name="Heiman D."/>
            <person name="Young S."/>
            <person name="Johnson J."/>
            <person name="Lander E.S."/>
            <person name="Lindblad-Toh K."/>
        </authorList>
    </citation>
    <scope>NUCLEOTIDE SEQUENCE [LARGE SCALE GENOMIC DNA]</scope>
    <source>
        <strain evidence="10 11">Isolate ISIS603380</strain>
    </source>
</reference>
<evidence type="ECO:0000313" key="10">
    <source>
        <dbReference type="Ensembl" id="ENSLAFP00000012361.3"/>
    </source>
</evidence>
<keyword evidence="6" id="KW-0804">Transcription</keyword>
<protein>
    <submittedName>
        <fullName evidence="10">Activating transcription factor 7 interacting protein 2</fullName>
    </submittedName>
</protein>
<dbReference type="InterPro" id="IPR056565">
    <property type="entry name" value="Fn3_ATF7IP"/>
</dbReference>
<evidence type="ECO:0000256" key="1">
    <source>
        <dbReference type="ARBA" id="ARBA00004123"/>
    </source>
</evidence>
<accession>G3TDT3</accession>
<evidence type="ECO:0000256" key="3">
    <source>
        <dbReference type="ARBA" id="ARBA00022491"/>
    </source>
</evidence>
<comment type="subcellular location">
    <subcellularLocation>
        <location evidence="1">Nucleus</location>
    </subcellularLocation>
</comment>
<feature type="domain" description="Fibronectin type-III" evidence="9">
    <location>
        <begin position="584"/>
        <end position="689"/>
    </location>
</feature>
<reference evidence="10" key="3">
    <citation type="submission" date="2025-09" db="UniProtKB">
        <authorList>
            <consortium name="Ensembl"/>
        </authorList>
    </citation>
    <scope>IDENTIFICATION</scope>
    <source>
        <strain evidence="10">Isolate ISIS603380</strain>
    </source>
</reference>
<keyword evidence="5" id="KW-0010">Activator</keyword>
<proteinExistence type="inferred from homology"/>
<dbReference type="OMA" id="CHENPSN"/>
<dbReference type="GO" id="GO:0005634">
    <property type="term" value="C:nucleus"/>
    <property type="evidence" value="ECO:0007669"/>
    <property type="project" value="UniProtKB-SubCell"/>
</dbReference>
<evidence type="ECO:0000256" key="6">
    <source>
        <dbReference type="ARBA" id="ARBA00023163"/>
    </source>
</evidence>